<protein>
    <submittedName>
        <fullName evidence="2">Uncharacterized protein</fullName>
    </submittedName>
</protein>
<feature type="compositionally biased region" description="Basic residues" evidence="1">
    <location>
        <begin position="98"/>
        <end position="112"/>
    </location>
</feature>
<evidence type="ECO:0000313" key="3">
    <source>
        <dbReference type="Proteomes" id="UP001189122"/>
    </source>
</evidence>
<evidence type="ECO:0000256" key="1">
    <source>
        <dbReference type="SAM" id="MobiDB-lite"/>
    </source>
</evidence>
<organism evidence="2 3">
    <name type="scientific">Spirodela intermedia</name>
    <name type="common">Intermediate duckweed</name>
    <dbReference type="NCBI Taxonomy" id="51605"/>
    <lineage>
        <taxon>Eukaryota</taxon>
        <taxon>Viridiplantae</taxon>
        <taxon>Streptophyta</taxon>
        <taxon>Embryophyta</taxon>
        <taxon>Tracheophyta</taxon>
        <taxon>Spermatophyta</taxon>
        <taxon>Magnoliopsida</taxon>
        <taxon>Liliopsida</taxon>
        <taxon>Araceae</taxon>
        <taxon>Lemnoideae</taxon>
        <taxon>Spirodela</taxon>
    </lineage>
</organism>
<comment type="caution">
    <text evidence="2">The sequence shown here is derived from an EMBL/GenBank/DDBJ whole genome shotgun (WGS) entry which is preliminary data.</text>
</comment>
<sequence length="297" mass="32223">MSRTAPVEIIGGEAQPPPCDVTHTAPAVIFSTGATPATSSTTDYQYYWVAKYRRVLDHLAGGPEQAASWRRPRRRPPSSPRCTAFRGGGGSQVPRQPRLQRHRATRRRHHPRLPPLPPGGAVPLPPYSQSAARRDQRRPLLVLLSREFAGAAERGRVAELAREVGFRVERWGAVHGVQGGGGGDHPLRRVPRPPVLADPLAIDRLGYNVSGPYIIRTPEGTLNLTRFRESLLEALRGSSPGLKLEEEEDALIIGLVTKTSSLTRAAEGFGGKGYLELVEEGASANGEGVLVARWSGR</sequence>
<feature type="region of interest" description="Disordered" evidence="1">
    <location>
        <begin position="63"/>
        <end position="133"/>
    </location>
</feature>
<reference evidence="3" key="1">
    <citation type="journal article" date="2020" name="Sci. Rep.">
        <title>Chromosome-scale genome assembly for the duckweed Spirodela intermedia, integrating cytogenetic maps, PacBio and Oxford Nanopore libraries.</title>
        <authorList>
            <person name="Hoang P.T.N."/>
            <person name="Fiebig A."/>
            <person name="Novak P."/>
            <person name="Macas J."/>
            <person name="Cao H.X."/>
            <person name="Stepanenko A."/>
            <person name="Chen G."/>
            <person name="Borisjuk N."/>
            <person name="Scholz U."/>
            <person name="Schubert I."/>
        </authorList>
    </citation>
    <scope>NUCLEOTIDE SEQUENCE [LARGE SCALE GENOMIC DNA]</scope>
</reference>
<evidence type="ECO:0000313" key="2">
    <source>
        <dbReference type="EMBL" id="CAA6674988.1"/>
    </source>
</evidence>
<keyword evidence="3" id="KW-1185">Reference proteome</keyword>
<proteinExistence type="predicted"/>
<accession>A0ABN7EAV5</accession>
<dbReference type="Proteomes" id="UP001189122">
    <property type="component" value="Unassembled WGS sequence"/>
</dbReference>
<dbReference type="EMBL" id="CACRZD030000194">
    <property type="protein sequence ID" value="CAA6674988.1"/>
    <property type="molecule type" value="Genomic_DNA"/>
</dbReference>
<feature type="compositionally biased region" description="Pro residues" evidence="1">
    <location>
        <begin position="113"/>
        <end position="126"/>
    </location>
</feature>
<gene>
    <name evidence="2" type="ORF">SI7747_UN021346</name>
</gene>
<name>A0ABN7EAV5_SPIIN</name>